<dbReference type="OrthoDB" id="7056571at2"/>
<comment type="caution">
    <text evidence="1">The sequence shown here is derived from an EMBL/GenBank/DDBJ whole genome shotgun (WGS) entry which is preliminary data.</text>
</comment>
<accession>A0A261ERU8</accession>
<dbReference type="Proteomes" id="UP000216725">
    <property type="component" value="Unassembled WGS sequence"/>
</dbReference>
<dbReference type="InterPro" id="IPR011990">
    <property type="entry name" value="TPR-like_helical_dom_sf"/>
</dbReference>
<dbReference type="AlphaFoldDB" id="A0A261ERU8"/>
<sequence>MDDSDDDEEMSFEESLQYDKLGEVTVDELQSIEKQIAEQADMPEWAVVQQFFVDTAKRIMTGSGSVIGRRASSFVRGALEEVIRTAPNGEDLPQMQVDPTTAMTLLGSYYYDGTLGEQDYRRAFEYYERAASRGGVRAMLNLGYCYQYGHGTERDREKACDCYNVVYLAEPSDPEARYKMADMFFNGYGVPRNERVAVRAYLEILHAVTMAEDEESNSWFEANKESLYRRLALAYRDGRGVKRSPLKALGYYEKLEVIHYRDLAQGRRDTPYYSTAKHLDDVQKEIAKLRKELDEDPTAAAL</sequence>
<proteinExistence type="predicted"/>
<dbReference type="Gene3D" id="1.25.40.10">
    <property type="entry name" value="Tetratricopeptide repeat domain"/>
    <property type="match status" value="1"/>
</dbReference>
<evidence type="ECO:0000313" key="1">
    <source>
        <dbReference type="EMBL" id="OZG49396.1"/>
    </source>
</evidence>
<evidence type="ECO:0000313" key="2">
    <source>
        <dbReference type="Proteomes" id="UP000216725"/>
    </source>
</evidence>
<gene>
    <name evidence="1" type="ORF">PSRA_1645</name>
</gene>
<keyword evidence="2" id="KW-1185">Reference proteome</keyword>
<dbReference type="SMART" id="SM00671">
    <property type="entry name" value="SEL1"/>
    <property type="match status" value="4"/>
</dbReference>
<dbReference type="InterPro" id="IPR052945">
    <property type="entry name" value="Mitotic_Regulator"/>
</dbReference>
<protein>
    <submittedName>
        <fullName evidence="1">Tpr repeat protein</fullName>
    </submittedName>
</protein>
<dbReference type="PANTHER" id="PTHR43628:SF1">
    <property type="entry name" value="CHITIN SYNTHASE REGULATORY FACTOR 2-RELATED"/>
    <property type="match status" value="1"/>
</dbReference>
<dbReference type="RefSeq" id="WP_094661440.1">
    <property type="nucleotide sequence ID" value="NZ_MWWR01000019.1"/>
</dbReference>
<dbReference type="EMBL" id="MWWR01000019">
    <property type="protein sequence ID" value="OZG49396.1"/>
    <property type="molecule type" value="Genomic_DNA"/>
</dbReference>
<name>A0A261ERU8_9BIFI</name>
<reference evidence="1 2" key="1">
    <citation type="journal article" date="2017" name="BMC Genomics">
        <title>Comparative genomic and phylogenomic analyses of the Bifidobacteriaceae family.</title>
        <authorList>
            <person name="Lugli G.A."/>
            <person name="Milani C."/>
            <person name="Turroni F."/>
            <person name="Duranti S."/>
            <person name="Mancabelli L."/>
            <person name="Mangifesta M."/>
            <person name="Ferrario C."/>
            <person name="Modesto M."/>
            <person name="Mattarelli P."/>
            <person name="Jiri K."/>
            <person name="van Sinderen D."/>
            <person name="Ventura M."/>
        </authorList>
    </citation>
    <scope>NUCLEOTIDE SEQUENCE [LARGE SCALE GENOMIC DNA]</scope>
    <source>
        <strain evidence="1 2">DSM 24742</strain>
    </source>
</reference>
<dbReference type="SUPFAM" id="SSF81901">
    <property type="entry name" value="HCP-like"/>
    <property type="match status" value="1"/>
</dbReference>
<organism evidence="1 2">
    <name type="scientific">Pseudoscardovia radai</name>
    <dbReference type="NCBI Taxonomy" id="987066"/>
    <lineage>
        <taxon>Bacteria</taxon>
        <taxon>Bacillati</taxon>
        <taxon>Actinomycetota</taxon>
        <taxon>Actinomycetes</taxon>
        <taxon>Bifidobacteriales</taxon>
        <taxon>Bifidobacteriaceae</taxon>
        <taxon>Pseudoscardovia</taxon>
    </lineage>
</organism>
<dbReference type="Pfam" id="PF08238">
    <property type="entry name" value="Sel1"/>
    <property type="match status" value="4"/>
</dbReference>
<dbReference type="InterPro" id="IPR006597">
    <property type="entry name" value="Sel1-like"/>
</dbReference>
<dbReference type="PANTHER" id="PTHR43628">
    <property type="entry name" value="ACTIVATOR OF C KINASE PROTEIN 1-RELATED"/>
    <property type="match status" value="1"/>
</dbReference>